<dbReference type="AlphaFoldDB" id="A0A1G9QFK1"/>
<gene>
    <name evidence="1" type="ORF">SAMN05660299_00208</name>
</gene>
<dbReference type="RefSeq" id="WP_091647396.1">
    <property type="nucleotide sequence ID" value="NZ_FNHQ01000001.1"/>
</dbReference>
<proteinExistence type="predicted"/>
<sequence>METRDQQVVKALSGLQLAYRDSLSKSQMKFYADMLRDIHPVVLDKAIKKLICTSKFLPTVAEIRETAEKMITKVNGTRQKDMNEAWEEVMEQVRICFVYQAPKFSTPEIAETVKSMGWRNLCMMETRQSSTYRAQFRDTYKIACTRHSENALDRKLGVYEIPISATKESKLQRIGECMGGHEDD</sequence>
<keyword evidence="2" id="KW-1185">Reference proteome</keyword>
<organism evidence="1 2">
    <name type="scientific">Megasphaera paucivorans</name>
    <dbReference type="NCBI Taxonomy" id="349095"/>
    <lineage>
        <taxon>Bacteria</taxon>
        <taxon>Bacillati</taxon>
        <taxon>Bacillota</taxon>
        <taxon>Negativicutes</taxon>
        <taxon>Veillonellales</taxon>
        <taxon>Veillonellaceae</taxon>
        <taxon>Megasphaera</taxon>
    </lineage>
</organism>
<name>A0A1G9QFK1_9FIRM</name>
<dbReference type="OrthoDB" id="1634442at2"/>
<protein>
    <recommendedName>
        <fullName evidence="3">Loader and inhibitor of phage G40P</fullName>
    </recommendedName>
</protein>
<accession>A0A1G9QFK1</accession>
<evidence type="ECO:0000313" key="1">
    <source>
        <dbReference type="EMBL" id="SDM09287.1"/>
    </source>
</evidence>
<dbReference type="Proteomes" id="UP000199309">
    <property type="component" value="Unassembled WGS sequence"/>
</dbReference>
<dbReference type="STRING" id="349095.SAMN05660299_00208"/>
<dbReference type="EMBL" id="FNHQ01000001">
    <property type="protein sequence ID" value="SDM09287.1"/>
    <property type="molecule type" value="Genomic_DNA"/>
</dbReference>
<evidence type="ECO:0000313" key="2">
    <source>
        <dbReference type="Proteomes" id="UP000199309"/>
    </source>
</evidence>
<evidence type="ECO:0008006" key="3">
    <source>
        <dbReference type="Google" id="ProtNLM"/>
    </source>
</evidence>
<reference evidence="1 2" key="1">
    <citation type="submission" date="2016-10" db="EMBL/GenBank/DDBJ databases">
        <authorList>
            <person name="de Groot N.N."/>
        </authorList>
    </citation>
    <scope>NUCLEOTIDE SEQUENCE [LARGE SCALE GENOMIC DNA]</scope>
    <source>
        <strain evidence="1 2">DSM 16981</strain>
    </source>
</reference>